<dbReference type="STRING" id="1871111.GCA_001704615_01418"/>
<accession>A0A2S2FE96</accession>
<sequence length="167" mass="18768">MSEIISPDNTALLTQILGDIHNKAYIDVVRNVQQQVTEHAELIDVPIQNHFAPGVYMRQMDAKAGTLVVSKMHRTEHMNILLKGSLTVVTENGIELLKAPVVLKSMPGTKRIGYFHEDSSWITVHPTNSTDLEEIEKEVIVPDEDIDDFLKSIGHNFKEFTLCHGQP</sequence>
<organism evidence="1 2">
    <name type="scientific">Acinetobacter defluvii</name>
    <dbReference type="NCBI Taxonomy" id="1871111"/>
    <lineage>
        <taxon>Bacteria</taxon>
        <taxon>Pseudomonadati</taxon>
        <taxon>Pseudomonadota</taxon>
        <taxon>Gammaproteobacteria</taxon>
        <taxon>Moraxellales</taxon>
        <taxon>Moraxellaceae</taxon>
        <taxon>Acinetobacter</taxon>
    </lineage>
</organism>
<dbReference type="Proteomes" id="UP000245977">
    <property type="component" value="Chromosome"/>
</dbReference>
<dbReference type="KEGG" id="adv:DJ533_12000"/>
<dbReference type="OrthoDB" id="6106484at2"/>
<keyword evidence="2" id="KW-1185">Reference proteome</keyword>
<evidence type="ECO:0000313" key="2">
    <source>
        <dbReference type="Proteomes" id="UP000245977"/>
    </source>
</evidence>
<gene>
    <name evidence="1" type="ORF">DJ533_12000</name>
</gene>
<dbReference type="AlphaFoldDB" id="A0A2S2FE96"/>
<proteinExistence type="predicted"/>
<name>A0A2S2FE96_9GAMM</name>
<dbReference type="EMBL" id="CP029397">
    <property type="protein sequence ID" value="AWL29238.1"/>
    <property type="molecule type" value="Genomic_DNA"/>
</dbReference>
<evidence type="ECO:0000313" key="1">
    <source>
        <dbReference type="EMBL" id="AWL29238.1"/>
    </source>
</evidence>
<dbReference type="RefSeq" id="WP_065992767.1">
    <property type="nucleotide sequence ID" value="NZ_CP029397.2"/>
</dbReference>
<protein>
    <submittedName>
        <fullName evidence="1">Uncharacterized protein</fullName>
    </submittedName>
</protein>
<reference evidence="1" key="1">
    <citation type="submission" date="2019-08" db="EMBL/GenBank/DDBJ databases">
        <title>The complete genome of Acinetobacter defluvii strain WCHAD010030.</title>
        <authorList>
            <person name="Hu Y."/>
            <person name="Qin J."/>
            <person name="Feng Y."/>
            <person name="Zong Z."/>
        </authorList>
    </citation>
    <scope>NUCLEOTIDE SEQUENCE</scope>
    <source>
        <strain evidence="1">WCHA30</strain>
    </source>
</reference>